<dbReference type="AlphaFoldDB" id="A0A5J4KYB4"/>
<organism evidence="1 2">
    <name type="scientific">Dictyobacter vulcani</name>
    <dbReference type="NCBI Taxonomy" id="2607529"/>
    <lineage>
        <taxon>Bacteria</taxon>
        <taxon>Bacillati</taxon>
        <taxon>Chloroflexota</taxon>
        <taxon>Ktedonobacteria</taxon>
        <taxon>Ktedonobacterales</taxon>
        <taxon>Dictyobacteraceae</taxon>
        <taxon>Dictyobacter</taxon>
    </lineage>
</organism>
<dbReference type="InterPro" id="IPR023198">
    <property type="entry name" value="PGP-like_dom2"/>
</dbReference>
<gene>
    <name evidence="1" type="ORF">KDW_56530</name>
</gene>
<name>A0A5J4KYB4_9CHLR</name>
<dbReference type="RefSeq" id="WP_151759137.1">
    <property type="nucleotide sequence ID" value="NZ_BKZW01000004.1"/>
</dbReference>
<evidence type="ECO:0000313" key="1">
    <source>
        <dbReference type="EMBL" id="GER91491.1"/>
    </source>
</evidence>
<dbReference type="Gene3D" id="3.40.50.1000">
    <property type="entry name" value="HAD superfamily/HAD-like"/>
    <property type="match status" value="1"/>
</dbReference>
<reference evidence="1 2" key="1">
    <citation type="submission" date="2019-10" db="EMBL/GenBank/DDBJ databases">
        <title>Dictyobacter vulcani sp. nov., within the class Ktedonobacteria, isolated from soil of volcanic Mt. Zao.</title>
        <authorList>
            <person name="Zheng Y."/>
            <person name="Wang C.M."/>
            <person name="Sakai Y."/>
            <person name="Abe K."/>
            <person name="Yokota A."/>
            <person name="Yabe S."/>
        </authorList>
    </citation>
    <scope>NUCLEOTIDE SEQUENCE [LARGE SCALE GENOMIC DNA]</scope>
    <source>
        <strain evidence="1 2">W12</strain>
    </source>
</reference>
<dbReference type="InterPro" id="IPR036412">
    <property type="entry name" value="HAD-like_sf"/>
</dbReference>
<proteinExistence type="predicted"/>
<comment type="caution">
    <text evidence="1">The sequence shown here is derived from an EMBL/GenBank/DDBJ whole genome shotgun (WGS) entry which is preliminary data.</text>
</comment>
<dbReference type="EMBL" id="BKZW01000004">
    <property type="protein sequence ID" value="GER91491.1"/>
    <property type="molecule type" value="Genomic_DNA"/>
</dbReference>
<dbReference type="SUPFAM" id="SSF56784">
    <property type="entry name" value="HAD-like"/>
    <property type="match status" value="1"/>
</dbReference>
<accession>A0A5J4KYB4</accession>
<dbReference type="InterPro" id="IPR023214">
    <property type="entry name" value="HAD_sf"/>
</dbReference>
<dbReference type="Proteomes" id="UP000326912">
    <property type="component" value="Unassembled WGS sequence"/>
</dbReference>
<protein>
    <recommendedName>
        <fullName evidence="3">Haloacid dehalogenase</fullName>
    </recommendedName>
</protein>
<keyword evidence="2" id="KW-1185">Reference proteome</keyword>
<sequence length="91" mass="9964">MAIKAIVFDIGGVLEHTPDTGMMEKWEERLALPAGEFSVRVMQAWGAGALEDIPASVLHQNLCEATGMDDAQANAFTEDFWKDYLGIPIPN</sequence>
<evidence type="ECO:0008006" key="3">
    <source>
        <dbReference type="Google" id="ProtNLM"/>
    </source>
</evidence>
<dbReference type="Gene3D" id="1.10.150.240">
    <property type="entry name" value="Putative phosphatase, domain 2"/>
    <property type="match status" value="1"/>
</dbReference>
<evidence type="ECO:0000313" key="2">
    <source>
        <dbReference type="Proteomes" id="UP000326912"/>
    </source>
</evidence>